<dbReference type="InterPro" id="IPR010657">
    <property type="entry name" value="ImpA_N"/>
</dbReference>
<dbReference type="Proteomes" id="UP001138751">
    <property type="component" value="Unassembled WGS sequence"/>
</dbReference>
<dbReference type="EMBL" id="JAAEDM010000104">
    <property type="protein sequence ID" value="MBR0673992.1"/>
    <property type="molecule type" value="Genomic_DNA"/>
</dbReference>
<proteinExistence type="predicted"/>
<accession>A0A9X9X3L3</accession>
<evidence type="ECO:0000313" key="3">
    <source>
        <dbReference type="Proteomes" id="UP001138751"/>
    </source>
</evidence>
<dbReference type="PANTHER" id="PTHR37951">
    <property type="entry name" value="CYTOPLASMIC PROTEIN-RELATED"/>
    <property type="match status" value="1"/>
</dbReference>
<reference evidence="2" key="1">
    <citation type="submission" date="2020-01" db="EMBL/GenBank/DDBJ databases">
        <authorList>
            <person name="Rat A."/>
        </authorList>
    </citation>
    <scope>NUCLEOTIDE SEQUENCE</scope>
    <source>
        <strain evidence="2">LMG 31231</strain>
    </source>
</reference>
<dbReference type="PANTHER" id="PTHR37951:SF1">
    <property type="entry name" value="TYPE VI SECRETION SYSTEM COMPONENT TSSA1"/>
    <property type="match status" value="1"/>
</dbReference>
<evidence type="ECO:0000313" key="2">
    <source>
        <dbReference type="EMBL" id="MBR0673992.1"/>
    </source>
</evidence>
<dbReference type="AlphaFoldDB" id="A0A9X9X3L3"/>
<name>A0A9X9X3L3_9PROT</name>
<dbReference type="InterPro" id="IPR017740">
    <property type="entry name" value="TssA-like"/>
</dbReference>
<dbReference type="Pfam" id="PF06812">
    <property type="entry name" value="ImpA_N"/>
    <property type="match status" value="1"/>
</dbReference>
<reference evidence="2" key="2">
    <citation type="journal article" date="2021" name="Syst. Appl. Microbiol.">
        <title>Roseomonas hellenica sp. nov., isolated from roots of wild-growing Alkanna tinctoria.</title>
        <authorList>
            <person name="Rat A."/>
            <person name="Naranjo H.D."/>
            <person name="Lebbe L."/>
            <person name="Cnockaert M."/>
            <person name="Krigas N."/>
            <person name="Grigoriadou K."/>
            <person name="Maloupa E."/>
            <person name="Willems A."/>
        </authorList>
    </citation>
    <scope>NUCLEOTIDE SEQUENCE</scope>
    <source>
        <strain evidence="2">LMG 31231</strain>
    </source>
</reference>
<gene>
    <name evidence="2" type="primary">tssA</name>
    <name evidence="2" type="ORF">GXW76_22665</name>
</gene>
<keyword evidence="3" id="KW-1185">Reference proteome</keyword>
<sequence>MGEGVLDIEALLAPLPSGEGAGEDIRPDYSPSSIYQRVRTQRNDARAGERAIDGGDPDANPAAVQAAWREVKKLAIECLGTKSKDFEIAAWMTEALVRLDGLKGLTDGASVIAGLCTQYWQNGHPALDGEDGIEGRGAPIGGLSGEGADGTLMAAIRSYPLFRRGDGSECDLFTWQRAEETAALADAARKEQRIKSGVPDFDALQNEARGDAAMLRAAGDAARAAAAAWSAMDAAVGTAFGAEAPSTRRVSEALAAIIELSTRIAGAPSAPAPAESGEAAAEGE</sequence>
<feature type="non-terminal residue" evidence="2">
    <location>
        <position position="284"/>
    </location>
</feature>
<comment type="caution">
    <text evidence="2">The sequence shown here is derived from an EMBL/GenBank/DDBJ whole genome shotgun (WGS) entry which is preliminary data.</text>
</comment>
<feature type="domain" description="ImpA N-terminal" evidence="1">
    <location>
        <begin position="12"/>
        <end position="143"/>
    </location>
</feature>
<dbReference type="NCBIfam" id="TIGR03363">
    <property type="entry name" value="VI_chp_8"/>
    <property type="match status" value="1"/>
</dbReference>
<evidence type="ECO:0000259" key="1">
    <source>
        <dbReference type="Pfam" id="PF06812"/>
    </source>
</evidence>
<dbReference type="RefSeq" id="WP_211864417.1">
    <property type="nucleotide sequence ID" value="NZ_JAAEDM010000104.1"/>
</dbReference>
<organism evidence="2 3">
    <name type="scientific">Neoroseomonas soli</name>
    <dbReference type="NCBI Taxonomy" id="1081025"/>
    <lineage>
        <taxon>Bacteria</taxon>
        <taxon>Pseudomonadati</taxon>
        <taxon>Pseudomonadota</taxon>
        <taxon>Alphaproteobacteria</taxon>
        <taxon>Acetobacterales</taxon>
        <taxon>Acetobacteraceae</taxon>
        <taxon>Neoroseomonas</taxon>
    </lineage>
</organism>
<protein>
    <submittedName>
        <fullName evidence="2">Type VI secretion system protein TssA</fullName>
    </submittedName>
</protein>